<dbReference type="SUPFAM" id="SSF50494">
    <property type="entry name" value="Trypsin-like serine proteases"/>
    <property type="match status" value="1"/>
</dbReference>
<dbReference type="InterPro" id="IPR009003">
    <property type="entry name" value="Peptidase_S1_PA"/>
</dbReference>
<evidence type="ECO:0000256" key="1">
    <source>
        <dbReference type="ARBA" id="ARBA00022670"/>
    </source>
</evidence>
<feature type="transmembrane region" description="Helical" evidence="3">
    <location>
        <begin position="12"/>
        <end position="33"/>
    </location>
</feature>
<accession>A0A1G2L1F8</accession>
<dbReference type="Proteomes" id="UP000177982">
    <property type="component" value="Unassembled WGS sequence"/>
</dbReference>
<name>A0A1G2L1F8_9BACT</name>
<evidence type="ECO:0000256" key="2">
    <source>
        <dbReference type="ARBA" id="ARBA00022801"/>
    </source>
</evidence>
<keyword evidence="2" id="KW-0378">Hydrolase</keyword>
<dbReference type="PANTHER" id="PTHR43343">
    <property type="entry name" value="PEPTIDASE S12"/>
    <property type="match status" value="1"/>
</dbReference>
<evidence type="ECO:0000313" key="4">
    <source>
        <dbReference type="EMBL" id="OHA04621.1"/>
    </source>
</evidence>
<organism evidence="4 5">
    <name type="scientific">Candidatus Sungbacteria bacterium RIFCSPLOWO2_01_FULL_47_10</name>
    <dbReference type="NCBI Taxonomy" id="1802276"/>
    <lineage>
        <taxon>Bacteria</taxon>
        <taxon>Candidatus Sungiibacteriota</taxon>
    </lineage>
</organism>
<protein>
    <recommendedName>
        <fullName evidence="6">Serine protease</fullName>
    </recommendedName>
</protein>
<proteinExistence type="predicted"/>
<reference evidence="4 5" key="1">
    <citation type="journal article" date="2016" name="Nat. Commun.">
        <title>Thousands of microbial genomes shed light on interconnected biogeochemical processes in an aquifer system.</title>
        <authorList>
            <person name="Anantharaman K."/>
            <person name="Brown C.T."/>
            <person name="Hug L.A."/>
            <person name="Sharon I."/>
            <person name="Castelle C.J."/>
            <person name="Probst A.J."/>
            <person name="Thomas B.C."/>
            <person name="Singh A."/>
            <person name="Wilkins M.J."/>
            <person name="Karaoz U."/>
            <person name="Brodie E.L."/>
            <person name="Williams K.H."/>
            <person name="Hubbard S.S."/>
            <person name="Banfield J.F."/>
        </authorList>
    </citation>
    <scope>NUCLEOTIDE SEQUENCE [LARGE SCALE GENOMIC DNA]</scope>
</reference>
<keyword evidence="3" id="KW-0812">Transmembrane</keyword>
<comment type="caution">
    <text evidence="4">The sequence shown here is derived from an EMBL/GenBank/DDBJ whole genome shotgun (WGS) entry which is preliminary data.</text>
</comment>
<dbReference type="Pfam" id="PF13365">
    <property type="entry name" value="Trypsin_2"/>
    <property type="match status" value="1"/>
</dbReference>
<dbReference type="EMBL" id="MHQO01000073">
    <property type="protein sequence ID" value="OHA04621.1"/>
    <property type="molecule type" value="Genomic_DNA"/>
</dbReference>
<keyword evidence="3" id="KW-1133">Transmembrane helix</keyword>
<evidence type="ECO:0008006" key="6">
    <source>
        <dbReference type="Google" id="ProtNLM"/>
    </source>
</evidence>
<dbReference type="Gene3D" id="2.40.10.120">
    <property type="match status" value="1"/>
</dbReference>
<dbReference type="PANTHER" id="PTHR43343:SF3">
    <property type="entry name" value="PROTEASE DO-LIKE 8, CHLOROPLASTIC"/>
    <property type="match status" value="1"/>
</dbReference>
<dbReference type="GO" id="GO:0008233">
    <property type="term" value="F:peptidase activity"/>
    <property type="evidence" value="ECO:0007669"/>
    <property type="project" value="UniProtKB-KW"/>
</dbReference>
<sequence length="329" mass="36853">MNKTQGKISFRIIVISLTATVFFLFVLIAYLGYRIYSEQHETLSRTQESVFTLSRFVSQLEKELYRNMASTTEVSDSVVKKGEYTEGELRTLRDEIEKQDERAPDKLSSELISNIMKRVVFVYCKGPKGEWRGSGTTQLMWDAGPIVITNYHVIGAGDPVNIRCEIHLPLPPEYSTYGKAFLADLIRYDENYPIVDIAVLQIRDVSDNEREEYFSSFPIEFCRSEDINAGNDVTVFGYPKFGGNTLTLTTGVISGFLKTEWGLKYKTSAKMDLGNSGGIAVDNKSLCIIGIPTWTQYGGKIGDLIETGESLGQIQSWEMIVTSGGISKQ</sequence>
<dbReference type="InterPro" id="IPR051201">
    <property type="entry name" value="Chloro_Bact_Ser_Proteases"/>
</dbReference>
<keyword evidence="3" id="KW-0472">Membrane</keyword>
<dbReference type="AlphaFoldDB" id="A0A1G2L1F8"/>
<gene>
    <name evidence="4" type="ORF">A2934_01700</name>
</gene>
<keyword evidence="1" id="KW-0645">Protease</keyword>
<dbReference type="GO" id="GO:0006508">
    <property type="term" value="P:proteolysis"/>
    <property type="evidence" value="ECO:0007669"/>
    <property type="project" value="UniProtKB-KW"/>
</dbReference>
<evidence type="ECO:0000256" key="3">
    <source>
        <dbReference type="SAM" id="Phobius"/>
    </source>
</evidence>
<evidence type="ECO:0000313" key="5">
    <source>
        <dbReference type="Proteomes" id="UP000177982"/>
    </source>
</evidence>